<reference evidence="1" key="2">
    <citation type="submission" date="2025-09" db="UniProtKB">
        <authorList>
            <consortium name="Ensembl"/>
        </authorList>
    </citation>
    <scope>IDENTIFICATION</scope>
</reference>
<keyword evidence="2" id="KW-1185">Reference proteome</keyword>
<evidence type="ECO:0000313" key="1">
    <source>
        <dbReference type="Ensembl" id="ENSCPRP00005022088.1"/>
    </source>
</evidence>
<dbReference type="AlphaFoldDB" id="A0A7M4FD64"/>
<dbReference type="Ensembl" id="ENSCPRT00005025826.1">
    <property type="protein sequence ID" value="ENSCPRP00005022088.1"/>
    <property type="gene ID" value="ENSCPRG00005015393.1"/>
</dbReference>
<protein>
    <submittedName>
        <fullName evidence="1">Uncharacterized protein</fullName>
    </submittedName>
</protein>
<proteinExistence type="predicted"/>
<dbReference type="Proteomes" id="UP000594220">
    <property type="component" value="Unplaced"/>
</dbReference>
<evidence type="ECO:0000313" key="2">
    <source>
        <dbReference type="Proteomes" id="UP000594220"/>
    </source>
</evidence>
<reference evidence="1" key="1">
    <citation type="submission" date="2025-08" db="UniProtKB">
        <authorList>
            <consortium name="Ensembl"/>
        </authorList>
    </citation>
    <scope>IDENTIFICATION</scope>
</reference>
<organism evidence="1 2">
    <name type="scientific">Crocodylus porosus</name>
    <name type="common">Saltwater crocodile</name>
    <name type="synonym">Estuarine crocodile</name>
    <dbReference type="NCBI Taxonomy" id="8502"/>
    <lineage>
        <taxon>Eukaryota</taxon>
        <taxon>Metazoa</taxon>
        <taxon>Chordata</taxon>
        <taxon>Craniata</taxon>
        <taxon>Vertebrata</taxon>
        <taxon>Euteleostomi</taxon>
        <taxon>Archelosauria</taxon>
        <taxon>Archosauria</taxon>
        <taxon>Crocodylia</taxon>
        <taxon>Longirostres</taxon>
        <taxon>Crocodylidae</taxon>
        <taxon>Crocodylus</taxon>
    </lineage>
</organism>
<name>A0A7M4FD64_CROPO</name>
<accession>A0A7M4FD64</accession>
<dbReference type="GeneTree" id="ENSGT01030000237821"/>
<sequence length="106" mass="12360">MLQSKVSALAYTQSHSRNLQRLAKHHSATGILCNLRLTSFPDWHISVSVLIFLFISQVTRVDCDGSLDFLLSHFHAVIENLKKFLRFLIFREPAEERMLLKQMEQF</sequence>